<reference evidence="3 4" key="1">
    <citation type="submission" date="2024-09" db="EMBL/GenBank/DDBJ databases">
        <title>A chromosome-level genome assembly of Gray's grenadier anchovy, Coilia grayii.</title>
        <authorList>
            <person name="Fu Z."/>
        </authorList>
    </citation>
    <scope>NUCLEOTIDE SEQUENCE [LARGE SCALE GENOMIC DNA]</scope>
    <source>
        <strain evidence="3">G4</strain>
        <tissue evidence="3">Muscle</tissue>
    </source>
</reference>
<protein>
    <recommendedName>
        <fullName evidence="2">PARP catalytic domain-containing protein</fullName>
    </recommendedName>
</protein>
<evidence type="ECO:0000256" key="1">
    <source>
        <dbReference type="ARBA" id="ARBA00024347"/>
    </source>
</evidence>
<dbReference type="AlphaFoldDB" id="A0ABD1KBT0"/>
<dbReference type="PANTHER" id="PTHR36542">
    <property type="entry name" value="GIG2-LIKE PROTEIN DRED-RELATED"/>
    <property type="match status" value="1"/>
</dbReference>
<gene>
    <name evidence="3" type="ORF">ACEWY4_008760</name>
</gene>
<comment type="similarity">
    <text evidence="1">Belongs to the ARTD/PARP family.</text>
</comment>
<organism evidence="3 4">
    <name type="scientific">Coilia grayii</name>
    <name type="common">Gray's grenadier anchovy</name>
    <dbReference type="NCBI Taxonomy" id="363190"/>
    <lineage>
        <taxon>Eukaryota</taxon>
        <taxon>Metazoa</taxon>
        <taxon>Chordata</taxon>
        <taxon>Craniata</taxon>
        <taxon>Vertebrata</taxon>
        <taxon>Euteleostomi</taxon>
        <taxon>Actinopterygii</taxon>
        <taxon>Neopterygii</taxon>
        <taxon>Teleostei</taxon>
        <taxon>Clupei</taxon>
        <taxon>Clupeiformes</taxon>
        <taxon>Clupeoidei</taxon>
        <taxon>Engraulidae</taxon>
        <taxon>Coilinae</taxon>
        <taxon>Coilia</taxon>
    </lineage>
</organism>
<dbReference type="Proteomes" id="UP001591681">
    <property type="component" value="Unassembled WGS sequence"/>
</dbReference>
<feature type="domain" description="PARP catalytic" evidence="2">
    <location>
        <begin position="33"/>
        <end position="107"/>
    </location>
</feature>
<dbReference type="Pfam" id="PF00644">
    <property type="entry name" value="PARP"/>
    <property type="match status" value="1"/>
</dbReference>
<comment type="caution">
    <text evidence="3">The sequence shown here is derived from an EMBL/GenBank/DDBJ whole genome shotgun (WGS) entry which is preliminary data.</text>
</comment>
<keyword evidence="4" id="KW-1185">Reference proteome</keyword>
<evidence type="ECO:0000313" key="3">
    <source>
        <dbReference type="EMBL" id="KAL2096612.1"/>
    </source>
</evidence>
<accession>A0ABD1KBT0</accession>
<proteinExistence type="inferred from homology"/>
<dbReference type="InterPro" id="IPR012317">
    <property type="entry name" value="Poly(ADP-ribose)pol_cat_dom"/>
</dbReference>
<dbReference type="SUPFAM" id="SSF56399">
    <property type="entry name" value="ADP-ribosylation"/>
    <property type="match status" value="1"/>
</dbReference>
<dbReference type="EMBL" id="JBHFQA010000007">
    <property type="protein sequence ID" value="KAL2096612.1"/>
    <property type="molecule type" value="Genomic_DNA"/>
</dbReference>
<name>A0ABD1KBT0_9TELE</name>
<dbReference type="Gene3D" id="3.90.175.10">
    <property type="entry name" value="Diphtheria Toxin, domain 1"/>
    <property type="match status" value="1"/>
</dbReference>
<evidence type="ECO:0000313" key="4">
    <source>
        <dbReference type="Proteomes" id="UP001591681"/>
    </source>
</evidence>
<evidence type="ECO:0000259" key="2">
    <source>
        <dbReference type="Pfam" id="PF00644"/>
    </source>
</evidence>
<sequence length="161" mass="18405">MCAERDFRQISVSRPDFRLRRYSEPGCDRVYNMYHGTSREAAASILKTGFRQSSDGMLGQGVYLSWDLKKASRYPLGLPKSEKVVLKVAVSVGRVKKIDRQGHHLQKRWRERGYDQAWCPPKCGMVPSGLEEDCVWDPDRIEIIGIMYPKDSSTSNDSSPF</sequence>
<dbReference type="PANTHER" id="PTHR36542:SF2">
    <property type="entry name" value="GIG2-LIKE PROTEIN DRED-RELATED"/>
    <property type="match status" value="1"/>
</dbReference>